<proteinExistence type="predicted"/>
<dbReference type="InterPro" id="IPR009660">
    <property type="entry name" value="Phage_A500_Gp15"/>
</dbReference>
<comment type="caution">
    <text evidence="1">The sequence shown here is derived from an EMBL/GenBank/DDBJ whole genome shotgun (WGS) entry which is preliminary data.</text>
</comment>
<dbReference type="EMBL" id="DVND01000073">
    <property type="protein sequence ID" value="HIU48278.1"/>
    <property type="molecule type" value="Genomic_DNA"/>
</dbReference>
<reference evidence="1" key="2">
    <citation type="journal article" date="2021" name="PeerJ">
        <title>Extensive microbial diversity within the chicken gut microbiome revealed by metagenomics and culture.</title>
        <authorList>
            <person name="Gilroy R."/>
            <person name="Ravi A."/>
            <person name="Getino M."/>
            <person name="Pursley I."/>
            <person name="Horton D.L."/>
            <person name="Alikhan N.F."/>
            <person name="Baker D."/>
            <person name="Gharbi K."/>
            <person name="Hall N."/>
            <person name="Watson M."/>
            <person name="Adriaenssens E.M."/>
            <person name="Foster-Nyarko E."/>
            <person name="Jarju S."/>
            <person name="Secka A."/>
            <person name="Antonio M."/>
            <person name="Oren A."/>
            <person name="Chaudhuri R.R."/>
            <person name="La Ragione R."/>
            <person name="Hildebrand F."/>
            <person name="Pallen M.J."/>
        </authorList>
    </citation>
    <scope>NUCLEOTIDE SEQUENCE</scope>
    <source>
        <strain evidence="1">ChiSjej4B22-9803</strain>
    </source>
</reference>
<sequence>MNLLTDSLPAGITIDGGFYPIVTDYRAWLRFSMLMQSDKTGEEKTVGMLSMLKGKLPPRFEETISAILAFYTGGEPAEEQGTPRAETHASRIYDFAYDSGLIYAAFFQQYGIDLQRAEFHWWQFKALFNALSEDTQFMKVVGYRGMDLSKIKDKTQREFYSKMKKQYALPIPQSEKEQLSKIEQALLNGGDLTGLI</sequence>
<dbReference type="AlphaFoldDB" id="A0A9D1S6I2"/>
<gene>
    <name evidence="1" type="ORF">IAB04_02855</name>
</gene>
<organism evidence="1 2">
    <name type="scientific">Candidatus Avimonoglobus intestinipullorum</name>
    <dbReference type="NCBI Taxonomy" id="2840699"/>
    <lineage>
        <taxon>Bacteria</taxon>
        <taxon>Bacillati</taxon>
        <taxon>Bacillota</taxon>
        <taxon>Clostridia</taxon>
        <taxon>Eubacteriales</taxon>
        <taxon>Candidatus Avimonoglobus</taxon>
    </lineage>
</organism>
<name>A0A9D1S6I2_9FIRM</name>
<dbReference type="Pfam" id="PF06854">
    <property type="entry name" value="Phage_Gp15"/>
    <property type="match status" value="1"/>
</dbReference>
<dbReference type="Proteomes" id="UP000824111">
    <property type="component" value="Unassembled WGS sequence"/>
</dbReference>
<evidence type="ECO:0000313" key="1">
    <source>
        <dbReference type="EMBL" id="HIU48278.1"/>
    </source>
</evidence>
<accession>A0A9D1S6I2</accession>
<protein>
    <submittedName>
        <fullName evidence="1">Bacteriophage Gp15 family protein</fullName>
    </submittedName>
</protein>
<reference evidence="1" key="1">
    <citation type="submission" date="2020-10" db="EMBL/GenBank/DDBJ databases">
        <authorList>
            <person name="Gilroy R."/>
        </authorList>
    </citation>
    <scope>NUCLEOTIDE SEQUENCE</scope>
    <source>
        <strain evidence="1">ChiSjej4B22-9803</strain>
    </source>
</reference>
<evidence type="ECO:0000313" key="2">
    <source>
        <dbReference type="Proteomes" id="UP000824111"/>
    </source>
</evidence>